<organism evidence="2 3">
    <name type="scientific">Aquimarina amphilecti</name>
    <dbReference type="NCBI Taxonomy" id="1038014"/>
    <lineage>
        <taxon>Bacteria</taxon>
        <taxon>Pseudomonadati</taxon>
        <taxon>Bacteroidota</taxon>
        <taxon>Flavobacteriia</taxon>
        <taxon>Flavobacteriales</taxon>
        <taxon>Flavobacteriaceae</taxon>
        <taxon>Aquimarina</taxon>
    </lineage>
</organism>
<name>A0A1H7QL49_AQUAM</name>
<gene>
    <name evidence="2" type="ORF">SAMN04487910_2597</name>
</gene>
<protein>
    <submittedName>
        <fullName evidence="2">Uncharacterized protein</fullName>
    </submittedName>
</protein>
<evidence type="ECO:0000256" key="1">
    <source>
        <dbReference type="SAM" id="Phobius"/>
    </source>
</evidence>
<keyword evidence="1" id="KW-1133">Transmembrane helix</keyword>
<feature type="transmembrane region" description="Helical" evidence="1">
    <location>
        <begin position="64"/>
        <end position="82"/>
    </location>
</feature>
<feature type="transmembrane region" description="Helical" evidence="1">
    <location>
        <begin position="31"/>
        <end position="52"/>
    </location>
</feature>
<keyword evidence="1" id="KW-0812">Transmembrane</keyword>
<dbReference type="STRING" id="1038014.SAMN04487910_2597"/>
<keyword evidence="1" id="KW-0472">Membrane</keyword>
<keyword evidence="3" id="KW-1185">Reference proteome</keyword>
<sequence>MNNWREYLIALLANILTGFLLSINCEGERCLIIILAFSYCVIAAISYLPYLFYKPFKEINNEKILAFFFPSLLMFIAIFLWLKFGSNMSLGSHNILSIGLAILPNTILQLILFLVTIKKRNANRSTK</sequence>
<dbReference type="Proteomes" id="UP000198521">
    <property type="component" value="Unassembled WGS sequence"/>
</dbReference>
<dbReference type="EMBL" id="FOAB01000004">
    <property type="protein sequence ID" value="SEL48488.1"/>
    <property type="molecule type" value="Genomic_DNA"/>
</dbReference>
<dbReference type="AlphaFoldDB" id="A0A1H7QL49"/>
<feature type="transmembrane region" description="Helical" evidence="1">
    <location>
        <begin position="94"/>
        <end position="117"/>
    </location>
</feature>
<feature type="transmembrane region" description="Helical" evidence="1">
    <location>
        <begin position="7"/>
        <end position="25"/>
    </location>
</feature>
<evidence type="ECO:0000313" key="3">
    <source>
        <dbReference type="Proteomes" id="UP000198521"/>
    </source>
</evidence>
<accession>A0A1H7QL49</accession>
<evidence type="ECO:0000313" key="2">
    <source>
        <dbReference type="EMBL" id="SEL48488.1"/>
    </source>
</evidence>
<reference evidence="2 3" key="1">
    <citation type="submission" date="2016-10" db="EMBL/GenBank/DDBJ databases">
        <authorList>
            <person name="de Groot N.N."/>
        </authorList>
    </citation>
    <scope>NUCLEOTIDE SEQUENCE [LARGE SCALE GENOMIC DNA]</scope>
    <source>
        <strain evidence="2 3">DSM 25232</strain>
    </source>
</reference>
<proteinExistence type="predicted"/>